<proteinExistence type="predicted"/>
<dbReference type="AlphaFoldDB" id="A0A9W7WXF8"/>
<dbReference type="EMBL" id="JAFHDT010000005">
    <property type="protein sequence ID" value="KAI7809926.1"/>
    <property type="molecule type" value="Genomic_DNA"/>
</dbReference>
<evidence type="ECO:0000313" key="2">
    <source>
        <dbReference type="Proteomes" id="UP001059041"/>
    </source>
</evidence>
<feature type="non-terminal residue" evidence="1">
    <location>
        <position position="67"/>
    </location>
</feature>
<gene>
    <name evidence="1" type="ORF">IRJ41_020115</name>
</gene>
<organism evidence="1 2">
    <name type="scientific">Triplophysa rosa</name>
    <name type="common">Cave loach</name>
    <dbReference type="NCBI Taxonomy" id="992332"/>
    <lineage>
        <taxon>Eukaryota</taxon>
        <taxon>Metazoa</taxon>
        <taxon>Chordata</taxon>
        <taxon>Craniata</taxon>
        <taxon>Vertebrata</taxon>
        <taxon>Euteleostomi</taxon>
        <taxon>Actinopterygii</taxon>
        <taxon>Neopterygii</taxon>
        <taxon>Teleostei</taxon>
        <taxon>Ostariophysi</taxon>
        <taxon>Cypriniformes</taxon>
        <taxon>Nemacheilidae</taxon>
        <taxon>Triplophysa</taxon>
    </lineage>
</organism>
<sequence>SWPHSSERTRVFVGTAHADDDVIECSTPTRMVHYSGMISASLCMEMMPHPHGIDMQTRSRDMEEESN</sequence>
<dbReference type="Proteomes" id="UP001059041">
    <property type="component" value="Linkage Group LG5"/>
</dbReference>
<name>A0A9W7WXF8_TRIRA</name>
<evidence type="ECO:0000313" key="1">
    <source>
        <dbReference type="EMBL" id="KAI7809926.1"/>
    </source>
</evidence>
<protein>
    <submittedName>
        <fullName evidence="1">Uncharacterized protein</fullName>
    </submittedName>
</protein>
<keyword evidence="2" id="KW-1185">Reference proteome</keyword>
<comment type="caution">
    <text evidence="1">The sequence shown here is derived from an EMBL/GenBank/DDBJ whole genome shotgun (WGS) entry which is preliminary data.</text>
</comment>
<reference evidence="1" key="1">
    <citation type="submission" date="2021-02" db="EMBL/GenBank/DDBJ databases">
        <title>Comparative genomics reveals that relaxation of natural selection precedes convergent phenotypic evolution of cavefish.</title>
        <authorList>
            <person name="Peng Z."/>
        </authorList>
    </citation>
    <scope>NUCLEOTIDE SEQUENCE</scope>
    <source>
        <tissue evidence="1">Muscle</tissue>
    </source>
</reference>
<accession>A0A9W7WXF8</accession>